<feature type="signal peptide" evidence="2">
    <location>
        <begin position="1"/>
        <end position="25"/>
    </location>
</feature>
<feature type="compositionally biased region" description="Basic and acidic residues" evidence="1">
    <location>
        <begin position="44"/>
        <end position="57"/>
    </location>
</feature>
<keyword evidence="2" id="KW-0732">Signal</keyword>
<name>A0ABV8LHI2_9ACTN</name>
<dbReference type="Gene3D" id="1.10.530.10">
    <property type="match status" value="1"/>
</dbReference>
<evidence type="ECO:0000313" key="4">
    <source>
        <dbReference type="Proteomes" id="UP001595816"/>
    </source>
</evidence>
<dbReference type="SUPFAM" id="SSF53955">
    <property type="entry name" value="Lysozyme-like"/>
    <property type="match status" value="1"/>
</dbReference>
<sequence length="202" mass="21082">MPYPRKIMVGLLGAALFAAGGLGLALTQDSADEQTVSSLQADRAASEAADRSYDRPTESPSVSPSASVSSSPSPSVKPSPAKTATKVATPKKTATIPASCTAYSGNKLIACKLLPSYGFSYSQMSPLVKLWNRESGWDATAENPSSGAYGIPQALPGNKMATAGSDWRTNPATQIKWGLGYIRSVYGSPSAAWAHSQSTGWY</sequence>
<evidence type="ECO:0000313" key="3">
    <source>
        <dbReference type="EMBL" id="MFC4130396.1"/>
    </source>
</evidence>
<protein>
    <submittedName>
        <fullName evidence="3">Lytic transglycosylase domain-containing protein</fullName>
    </submittedName>
</protein>
<evidence type="ECO:0000256" key="1">
    <source>
        <dbReference type="SAM" id="MobiDB-lite"/>
    </source>
</evidence>
<feature type="compositionally biased region" description="Low complexity" evidence="1">
    <location>
        <begin position="59"/>
        <end position="90"/>
    </location>
</feature>
<proteinExistence type="predicted"/>
<comment type="caution">
    <text evidence="3">The sequence shown here is derived from an EMBL/GenBank/DDBJ whole genome shotgun (WGS) entry which is preliminary data.</text>
</comment>
<organism evidence="3 4">
    <name type="scientific">Hamadaea flava</name>
    <dbReference type="NCBI Taxonomy" id="1742688"/>
    <lineage>
        <taxon>Bacteria</taxon>
        <taxon>Bacillati</taxon>
        <taxon>Actinomycetota</taxon>
        <taxon>Actinomycetes</taxon>
        <taxon>Micromonosporales</taxon>
        <taxon>Micromonosporaceae</taxon>
        <taxon>Hamadaea</taxon>
    </lineage>
</organism>
<evidence type="ECO:0000256" key="2">
    <source>
        <dbReference type="SAM" id="SignalP"/>
    </source>
</evidence>
<keyword evidence="4" id="KW-1185">Reference proteome</keyword>
<reference evidence="4" key="1">
    <citation type="journal article" date="2019" name="Int. J. Syst. Evol. Microbiol.">
        <title>The Global Catalogue of Microorganisms (GCM) 10K type strain sequencing project: providing services to taxonomists for standard genome sequencing and annotation.</title>
        <authorList>
            <consortium name="The Broad Institute Genomics Platform"/>
            <consortium name="The Broad Institute Genome Sequencing Center for Infectious Disease"/>
            <person name="Wu L."/>
            <person name="Ma J."/>
        </authorList>
    </citation>
    <scope>NUCLEOTIDE SEQUENCE [LARGE SCALE GENOMIC DNA]</scope>
    <source>
        <strain evidence="4">CGMCC 4.7289</strain>
    </source>
</reference>
<accession>A0ABV8LHI2</accession>
<dbReference type="Proteomes" id="UP001595816">
    <property type="component" value="Unassembled WGS sequence"/>
</dbReference>
<gene>
    <name evidence="3" type="ORF">ACFOZ4_07250</name>
</gene>
<dbReference type="RefSeq" id="WP_253757971.1">
    <property type="nucleotide sequence ID" value="NZ_JAMZDZ010000001.1"/>
</dbReference>
<dbReference type="InterPro" id="IPR023346">
    <property type="entry name" value="Lysozyme-like_dom_sf"/>
</dbReference>
<feature type="region of interest" description="Disordered" evidence="1">
    <location>
        <begin position="31"/>
        <end position="90"/>
    </location>
</feature>
<feature type="chain" id="PRO_5046752437" evidence="2">
    <location>
        <begin position="26"/>
        <end position="202"/>
    </location>
</feature>
<dbReference type="EMBL" id="JBHSAY010000005">
    <property type="protein sequence ID" value="MFC4130396.1"/>
    <property type="molecule type" value="Genomic_DNA"/>
</dbReference>
<feature type="compositionally biased region" description="Polar residues" evidence="1">
    <location>
        <begin position="31"/>
        <end position="40"/>
    </location>
</feature>